<evidence type="ECO:0000313" key="2">
    <source>
        <dbReference type="Proteomes" id="UP000249789"/>
    </source>
</evidence>
<dbReference type="VEuPathDB" id="FungiDB:BO72DRAFT_444039"/>
<name>A0A8G1S059_9EURO</name>
<dbReference type="Proteomes" id="UP000249789">
    <property type="component" value="Unassembled WGS sequence"/>
</dbReference>
<accession>A0A8G1S059</accession>
<dbReference type="AlphaFoldDB" id="A0A8G1S059"/>
<keyword evidence="2" id="KW-1185">Reference proteome</keyword>
<dbReference type="GeneID" id="63861058"/>
<dbReference type="EMBL" id="KZ824623">
    <property type="protein sequence ID" value="RAK82064.1"/>
    <property type="molecule type" value="Genomic_DNA"/>
</dbReference>
<reference evidence="1 2" key="1">
    <citation type="submission" date="2018-02" db="EMBL/GenBank/DDBJ databases">
        <title>The genomes of Aspergillus section Nigri reveals drivers in fungal speciation.</title>
        <authorList>
            <consortium name="DOE Joint Genome Institute"/>
            <person name="Vesth T.C."/>
            <person name="Nybo J."/>
            <person name="Theobald S."/>
            <person name="Brandl J."/>
            <person name="Frisvad J.C."/>
            <person name="Nielsen K.F."/>
            <person name="Lyhne E.K."/>
            <person name="Kogle M.E."/>
            <person name="Kuo A."/>
            <person name="Riley R."/>
            <person name="Clum A."/>
            <person name="Nolan M."/>
            <person name="Lipzen A."/>
            <person name="Salamov A."/>
            <person name="Henrissat B."/>
            <person name="Wiebenga A."/>
            <person name="De vries R.P."/>
            <person name="Grigoriev I.V."/>
            <person name="Mortensen U.H."/>
            <person name="Andersen M.R."/>
            <person name="Baker S.E."/>
        </authorList>
    </citation>
    <scope>NUCLEOTIDE SEQUENCE [LARGE SCALE GENOMIC DNA]</scope>
    <source>
        <strain evidence="1 2">CBS 313.89</strain>
    </source>
</reference>
<protein>
    <submittedName>
        <fullName evidence="1">Uncharacterized protein</fullName>
    </submittedName>
</protein>
<dbReference type="RefSeq" id="XP_040806074.1">
    <property type="nucleotide sequence ID" value="XM_040943725.1"/>
</dbReference>
<evidence type="ECO:0000313" key="1">
    <source>
        <dbReference type="EMBL" id="RAK82064.1"/>
    </source>
</evidence>
<sequence>MVRLSQTRQSVLLPTWPVAEPGLEHHIYLCRGLARHFYPILAVVFFVSALTRYYRPSRPCRPVEIDTLPAEVTAAKTLNIQPEFNIMPGVRTGDYMLYEY</sequence>
<proteinExistence type="predicted"/>
<gene>
    <name evidence="1" type="ORF">BO72DRAFT_444039</name>
</gene>
<organism evidence="1 2">
    <name type="scientific">Aspergillus fijiensis CBS 313.89</name>
    <dbReference type="NCBI Taxonomy" id="1448319"/>
    <lineage>
        <taxon>Eukaryota</taxon>
        <taxon>Fungi</taxon>
        <taxon>Dikarya</taxon>
        <taxon>Ascomycota</taxon>
        <taxon>Pezizomycotina</taxon>
        <taxon>Eurotiomycetes</taxon>
        <taxon>Eurotiomycetidae</taxon>
        <taxon>Eurotiales</taxon>
        <taxon>Aspergillaceae</taxon>
        <taxon>Aspergillus</taxon>
    </lineage>
</organism>